<reference evidence="1 2" key="1">
    <citation type="submission" date="2020-02" db="EMBL/GenBank/DDBJ databases">
        <authorList>
            <person name="Hogendoorn C."/>
        </authorList>
    </citation>
    <scope>NUCLEOTIDE SEQUENCE [LARGE SCALE GENOMIC DNA]</scope>
    <source>
        <strain evidence="1">METHB21</strain>
    </source>
</reference>
<dbReference type="Proteomes" id="UP000494216">
    <property type="component" value="Unassembled WGS sequence"/>
</dbReference>
<dbReference type="AlphaFoldDB" id="A0A8S0XKN7"/>
<sequence>MENTQNLLFLMLFCSHQELLSFHTNNRDLFLSYFEMFHHKNYNLILVLLSYYHLDQIYMCLWCILKL</sequence>
<dbReference type="EMBL" id="CADCXN010000091">
    <property type="protein sequence ID" value="CAA9892182.1"/>
    <property type="molecule type" value="Genomic_DNA"/>
</dbReference>
<comment type="caution">
    <text evidence="1">The sequence shown here is derived from an EMBL/GenBank/DDBJ whole genome shotgun (WGS) entry which is preliminary data.</text>
</comment>
<gene>
    <name evidence="1" type="ORF">METHB2_60074</name>
</gene>
<evidence type="ECO:0000313" key="2">
    <source>
        <dbReference type="Proteomes" id="UP000494216"/>
    </source>
</evidence>
<evidence type="ECO:0000313" key="1">
    <source>
        <dbReference type="EMBL" id="CAA9892182.1"/>
    </source>
</evidence>
<proteinExistence type="predicted"/>
<keyword evidence="2" id="KW-1185">Reference proteome</keyword>
<name>A0A8S0XKN7_9GAMM</name>
<organism evidence="1 2">
    <name type="scientific">Candidatus Methylobacter favarea</name>
    <dbReference type="NCBI Taxonomy" id="2707345"/>
    <lineage>
        <taxon>Bacteria</taxon>
        <taxon>Pseudomonadati</taxon>
        <taxon>Pseudomonadota</taxon>
        <taxon>Gammaproteobacteria</taxon>
        <taxon>Methylococcales</taxon>
        <taxon>Methylococcaceae</taxon>
        <taxon>Methylobacter</taxon>
    </lineage>
</organism>
<protein>
    <submittedName>
        <fullName evidence="1">Uncharacterized protein</fullName>
    </submittedName>
</protein>
<accession>A0A8S0XKN7</accession>